<evidence type="ECO:0000313" key="2">
    <source>
        <dbReference type="Proteomes" id="UP000054928"/>
    </source>
</evidence>
<dbReference type="STRING" id="4781.A0A0P1AT37"/>
<dbReference type="EMBL" id="CCYD01001572">
    <property type="protein sequence ID" value="CEG45304.1"/>
    <property type="molecule type" value="Genomic_DNA"/>
</dbReference>
<protein>
    <submittedName>
        <fullName evidence="1">Uncharacterized protein</fullName>
    </submittedName>
</protein>
<evidence type="ECO:0000313" key="1">
    <source>
        <dbReference type="EMBL" id="CEG45304.1"/>
    </source>
</evidence>
<dbReference type="InterPro" id="IPR032072">
    <property type="entry name" value="DUF4807"/>
</dbReference>
<name>A0A0P1AT37_PLAHL</name>
<dbReference type="OrthoDB" id="121932at2759"/>
<dbReference type="AlphaFoldDB" id="A0A0P1AT37"/>
<dbReference type="Pfam" id="PF16065">
    <property type="entry name" value="DUF4807"/>
    <property type="match status" value="1"/>
</dbReference>
<dbReference type="RefSeq" id="XP_024581673.1">
    <property type="nucleotide sequence ID" value="XM_024716034.1"/>
</dbReference>
<dbReference type="Proteomes" id="UP000054928">
    <property type="component" value="Unassembled WGS sequence"/>
</dbReference>
<keyword evidence="2" id="KW-1185">Reference proteome</keyword>
<dbReference type="GeneID" id="36396665"/>
<dbReference type="OMA" id="WEDANAC"/>
<sequence length="267" mass="30944">MKATLALAVRKHVVAFETPLQERKTLRAFKPIGDIEVFQWINYLLSSDGMTLDLNKTRELMMMLIQLSIQESVEIPTFLTLIQWEDKVARYTISEILTSNVEKIYILITYRPRQLLPLSMVSARHAVRFVHTVVALITANAYVSTLGGGHFLCRHVIQSRLLAKVQIGISMGLQDPVLESKCRVHLMYNALQVGNFKRAREILKREEAVAEELESRELRNVCYAAKVYFNKMNRLHKEQLLLDKTGHTTMLYDNFYRQRIVQEATYK</sequence>
<proteinExistence type="predicted"/>
<reference evidence="2" key="1">
    <citation type="submission" date="2014-09" db="EMBL/GenBank/DDBJ databases">
        <authorList>
            <person name="Sharma Rahul"/>
            <person name="Thines Marco"/>
        </authorList>
    </citation>
    <scope>NUCLEOTIDE SEQUENCE [LARGE SCALE GENOMIC DNA]</scope>
</reference>
<accession>A0A0P1AT37</accession>
<organism evidence="1 2">
    <name type="scientific">Plasmopara halstedii</name>
    <name type="common">Downy mildew of sunflower</name>
    <dbReference type="NCBI Taxonomy" id="4781"/>
    <lineage>
        <taxon>Eukaryota</taxon>
        <taxon>Sar</taxon>
        <taxon>Stramenopiles</taxon>
        <taxon>Oomycota</taxon>
        <taxon>Peronosporomycetes</taxon>
        <taxon>Peronosporales</taxon>
        <taxon>Peronosporaceae</taxon>
        <taxon>Plasmopara</taxon>
    </lineage>
</organism>